<gene>
    <name evidence="11" type="ORF">KPL78_17695</name>
</gene>
<dbReference type="Proteomes" id="UP001196565">
    <property type="component" value="Unassembled WGS sequence"/>
</dbReference>
<comment type="subcellular location">
    <subcellularLocation>
        <location evidence="1">Cell membrane</location>
        <topology evidence="1">Multi-pass membrane protein</topology>
    </subcellularLocation>
</comment>
<feature type="transmembrane region" description="Helical" evidence="7">
    <location>
        <begin position="289"/>
        <end position="310"/>
    </location>
</feature>
<keyword evidence="6 7" id="KW-0472">Membrane</keyword>
<evidence type="ECO:0000256" key="8">
    <source>
        <dbReference type="SAM" id="SignalP"/>
    </source>
</evidence>
<dbReference type="PANTHER" id="PTHR30566">
    <property type="entry name" value="YNAI-RELATED MECHANOSENSITIVE ION CHANNEL"/>
    <property type="match status" value="1"/>
</dbReference>
<feature type="domain" description="Mechanosensitive ion channel MscS C-terminal" evidence="10">
    <location>
        <begin position="453"/>
        <end position="535"/>
    </location>
</feature>
<proteinExistence type="inferred from homology"/>
<keyword evidence="3" id="KW-1003">Cell membrane</keyword>
<comment type="similarity">
    <text evidence="2">Belongs to the MscS (TC 1.A.23) family.</text>
</comment>
<evidence type="ECO:0000256" key="3">
    <source>
        <dbReference type="ARBA" id="ARBA00022475"/>
    </source>
</evidence>
<evidence type="ECO:0000256" key="5">
    <source>
        <dbReference type="ARBA" id="ARBA00022989"/>
    </source>
</evidence>
<dbReference type="PANTHER" id="PTHR30566:SF5">
    <property type="entry name" value="MECHANOSENSITIVE ION CHANNEL PROTEIN 1, MITOCHONDRIAL-RELATED"/>
    <property type="match status" value="1"/>
</dbReference>
<reference evidence="11 12" key="1">
    <citation type="submission" date="2021-07" db="EMBL/GenBank/DDBJ databases">
        <authorList>
            <person name="So Y."/>
        </authorList>
    </citation>
    <scope>NUCLEOTIDE SEQUENCE [LARGE SCALE GENOMIC DNA]</scope>
    <source>
        <strain evidence="11 12">HJA6</strain>
    </source>
</reference>
<dbReference type="InterPro" id="IPR049278">
    <property type="entry name" value="MS_channel_C"/>
</dbReference>
<evidence type="ECO:0000256" key="7">
    <source>
        <dbReference type="SAM" id="Phobius"/>
    </source>
</evidence>
<evidence type="ECO:0000256" key="4">
    <source>
        <dbReference type="ARBA" id="ARBA00022692"/>
    </source>
</evidence>
<dbReference type="RefSeq" id="WP_219764302.1">
    <property type="nucleotide sequence ID" value="NZ_JAHYBZ010000006.1"/>
</dbReference>
<evidence type="ECO:0000313" key="12">
    <source>
        <dbReference type="Proteomes" id="UP001196565"/>
    </source>
</evidence>
<accession>A0ABS7AC04</accession>
<dbReference type="InterPro" id="IPR011066">
    <property type="entry name" value="MscS_channel_C_sf"/>
</dbReference>
<name>A0ABS7AC04_9PROT</name>
<comment type="caution">
    <text evidence="11">The sequence shown here is derived from an EMBL/GenBank/DDBJ whole genome shotgun (WGS) entry which is preliminary data.</text>
</comment>
<keyword evidence="12" id="KW-1185">Reference proteome</keyword>
<evidence type="ECO:0000256" key="2">
    <source>
        <dbReference type="ARBA" id="ARBA00008017"/>
    </source>
</evidence>
<feature type="transmembrane region" description="Helical" evidence="7">
    <location>
        <begin position="331"/>
        <end position="349"/>
    </location>
</feature>
<dbReference type="SUPFAM" id="SSF50182">
    <property type="entry name" value="Sm-like ribonucleoproteins"/>
    <property type="match status" value="1"/>
</dbReference>
<feature type="signal peptide" evidence="8">
    <location>
        <begin position="1"/>
        <end position="25"/>
    </location>
</feature>
<dbReference type="Gene3D" id="1.10.287.1260">
    <property type="match status" value="1"/>
</dbReference>
<feature type="transmembrane region" description="Helical" evidence="7">
    <location>
        <begin position="355"/>
        <end position="374"/>
    </location>
</feature>
<feature type="chain" id="PRO_5046739813" evidence="8">
    <location>
        <begin position="26"/>
        <end position="573"/>
    </location>
</feature>
<keyword evidence="5 7" id="KW-1133">Transmembrane helix</keyword>
<keyword evidence="8" id="KW-0732">Signal</keyword>
<evidence type="ECO:0000256" key="1">
    <source>
        <dbReference type="ARBA" id="ARBA00004651"/>
    </source>
</evidence>
<dbReference type="InterPro" id="IPR010920">
    <property type="entry name" value="LSM_dom_sf"/>
</dbReference>
<feature type="domain" description="Mechanosensitive ion channel MscS" evidence="9">
    <location>
        <begin position="377"/>
        <end position="442"/>
    </location>
</feature>
<organism evidence="11 12">
    <name type="scientific">Roseomonas alba</name>
    <dbReference type="NCBI Taxonomy" id="2846776"/>
    <lineage>
        <taxon>Bacteria</taxon>
        <taxon>Pseudomonadati</taxon>
        <taxon>Pseudomonadota</taxon>
        <taxon>Alphaproteobacteria</taxon>
        <taxon>Acetobacterales</taxon>
        <taxon>Roseomonadaceae</taxon>
        <taxon>Roseomonas</taxon>
    </lineage>
</organism>
<evidence type="ECO:0000259" key="9">
    <source>
        <dbReference type="Pfam" id="PF00924"/>
    </source>
</evidence>
<dbReference type="SUPFAM" id="SSF82689">
    <property type="entry name" value="Mechanosensitive channel protein MscS (YggB), C-terminal domain"/>
    <property type="match status" value="1"/>
</dbReference>
<evidence type="ECO:0000256" key="6">
    <source>
        <dbReference type="ARBA" id="ARBA00023136"/>
    </source>
</evidence>
<protein>
    <submittedName>
        <fullName evidence="11">Mechanosensitive ion channel family protein</fullName>
    </submittedName>
</protein>
<sequence length="573" mass="62422">MRSGRFLGAVAALWLLLATLGPARAALLPELDTSSPAATYASFLAETHRIEAIYAAYRAAPSLRTELAVVNALLRLGTAVFDLDTFAPDHRWKDAARSVSLLRDILSRIPLVPAAAFPSVNASDPPQHWTIPGTEIRMVRIATGPRAGDYVFSAETVARLPEFYDMVRYDPVLHNAGVASWVETQQRFIGPLLLWLPVNEFPAWLHRPVLDTPLWKLLFVLAFMVLAAWVFVIWHRWVLRASAATHGLRRHALRLTGPILLATLTFAGHFVASLQLALPSPIGDWETTLATILFYLAGAWAAWIAWWLLAEAMIASPIFPDDLYDANLLRLLARVGSLVSAATLIVYGANDIGVPALGLLAGVSVGGIALALAAQSTVENLFGGVSIFADRPFRLGDFIRYGTDSGTVEAIGPRSSRIRGLDGTLTSVPNAELAKMRLTNFTARDKTLFQHKVGVRYETSREQLQALLERLRERVVAHPDVEKTATLPRIRLVGLGASSVDIEIFAKVLVVDFASFLRVQEELILEIMRTVEECGTAFAFPSTTAYFARDPGLDAAVGRGAAEDGALPPIRGG</sequence>
<feature type="transmembrane region" description="Helical" evidence="7">
    <location>
        <begin position="214"/>
        <end position="234"/>
    </location>
</feature>
<evidence type="ECO:0000313" key="11">
    <source>
        <dbReference type="EMBL" id="MBW6399698.1"/>
    </source>
</evidence>
<dbReference type="Pfam" id="PF00924">
    <property type="entry name" value="MS_channel_2nd"/>
    <property type="match status" value="1"/>
</dbReference>
<dbReference type="EMBL" id="JAHYBZ010000006">
    <property type="protein sequence ID" value="MBW6399698.1"/>
    <property type="molecule type" value="Genomic_DNA"/>
</dbReference>
<dbReference type="Gene3D" id="2.30.30.60">
    <property type="match status" value="1"/>
</dbReference>
<dbReference type="Gene3D" id="3.30.70.100">
    <property type="match status" value="1"/>
</dbReference>
<dbReference type="InterPro" id="IPR006685">
    <property type="entry name" value="MscS_channel_2nd"/>
</dbReference>
<dbReference type="Pfam" id="PF21082">
    <property type="entry name" value="MS_channel_3rd"/>
    <property type="match status" value="1"/>
</dbReference>
<dbReference type="InterPro" id="IPR023408">
    <property type="entry name" value="MscS_beta-dom_sf"/>
</dbReference>
<keyword evidence="4 7" id="KW-0812">Transmembrane</keyword>
<evidence type="ECO:0000259" key="10">
    <source>
        <dbReference type="Pfam" id="PF21082"/>
    </source>
</evidence>
<feature type="transmembrane region" description="Helical" evidence="7">
    <location>
        <begin position="255"/>
        <end position="277"/>
    </location>
</feature>